<organism evidence="33 34">
    <name type="scientific">Trichoplax adhaerens</name>
    <name type="common">Trichoplax reptans</name>
    <dbReference type="NCBI Taxonomy" id="10228"/>
    <lineage>
        <taxon>Eukaryota</taxon>
        <taxon>Metazoa</taxon>
        <taxon>Placozoa</taxon>
        <taxon>Uniplacotomia</taxon>
        <taxon>Trichoplacea</taxon>
        <taxon>Trichoplacidae</taxon>
        <taxon>Trichoplax</taxon>
    </lineage>
</organism>
<dbReference type="FunCoup" id="B3RUI6">
    <property type="interactions" value="1226"/>
</dbReference>
<keyword evidence="8" id="KW-0702">S-nitrosylation</keyword>
<evidence type="ECO:0000256" key="8">
    <source>
        <dbReference type="ARBA" id="ARBA00022799"/>
    </source>
</evidence>
<keyword evidence="13 28" id="KW-0560">Oxidoreductase</keyword>
<keyword evidence="10" id="KW-0276">Fatty acid metabolism</keyword>
<comment type="function">
    <text evidence="19">Very long-chain specific acyl-CoA dehydrogenase is one of the acyl-CoA dehydrogenases that catalyze the first step of mitochondrial fatty acid beta-oxidation, an aerobic process breaking down fatty acids into acetyl-CoA and allowing the production of energy from fats. The first step of fatty acid beta-oxidation consists in the removal of one hydrogen from C-2 and C-3 of the straight-chain fatty acyl-CoA thioester, resulting in the formation of trans-2-enoyl-CoA. Among the different mitochondrial acyl-CoA dehydrogenases, very long-chain specific acyl-CoA dehydrogenase acts specifically on acyl-CoAs with saturated 12 to 24 carbons long primary chains.</text>
</comment>
<evidence type="ECO:0000256" key="18">
    <source>
        <dbReference type="ARBA" id="ARBA00040902"/>
    </source>
</evidence>
<dbReference type="PhylomeDB" id="B3RUI6"/>
<dbReference type="AlphaFoldDB" id="B3RUI6"/>
<evidence type="ECO:0000259" key="29">
    <source>
        <dbReference type="Pfam" id="PF00441"/>
    </source>
</evidence>
<dbReference type="PANTHER" id="PTHR43884">
    <property type="entry name" value="ACYL-COA DEHYDROGENASE"/>
    <property type="match status" value="1"/>
</dbReference>
<evidence type="ECO:0000256" key="1">
    <source>
        <dbReference type="ARBA" id="ARBA00001974"/>
    </source>
</evidence>
<dbReference type="InterPro" id="IPR046373">
    <property type="entry name" value="Acyl-CoA_Oxase/DH_mid-dom_sf"/>
</dbReference>
<dbReference type="STRING" id="10228.B3RUI6"/>
<dbReference type="eggNOG" id="KOG0137">
    <property type="taxonomic scope" value="Eukaryota"/>
</dbReference>
<comment type="catalytic activity">
    <reaction evidence="23">
        <text>tetracosanoyl-CoA + oxidized [electron-transfer flavoprotein] + H(+) = (2E)-tetracosenoyl-CoA + reduced [electron-transfer flavoprotein]</text>
        <dbReference type="Rhea" id="RHEA:47232"/>
        <dbReference type="Rhea" id="RHEA-COMP:10685"/>
        <dbReference type="Rhea" id="RHEA-COMP:10686"/>
        <dbReference type="ChEBI" id="CHEBI:15378"/>
        <dbReference type="ChEBI" id="CHEBI:57692"/>
        <dbReference type="ChEBI" id="CHEBI:58307"/>
        <dbReference type="ChEBI" id="CHEBI:65052"/>
        <dbReference type="ChEBI" id="CHEBI:74693"/>
    </reaction>
    <physiologicalReaction direction="left-to-right" evidence="23">
        <dbReference type="Rhea" id="RHEA:47233"/>
    </physiologicalReaction>
</comment>
<dbReference type="Gene3D" id="2.40.110.10">
    <property type="entry name" value="Butyryl-CoA Dehydrogenase, subunit A, domain 2"/>
    <property type="match status" value="1"/>
</dbReference>
<dbReference type="FunFam" id="2.40.110.10:FF:000006">
    <property type="entry name" value="very long-chain specific acyl-CoA dehydrogenase, mitochondrial"/>
    <property type="match status" value="1"/>
</dbReference>
<keyword evidence="5" id="KW-0597">Phosphoprotein</keyword>
<evidence type="ECO:0000256" key="4">
    <source>
        <dbReference type="ARBA" id="ARBA00009347"/>
    </source>
</evidence>
<dbReference type="SUPFAM" id="SSF56645">
    <property type="entry name" value="Acyl-CoA dehydrogenase NM domain-like"/>
    <property type="match status" value="1"/>
</dbReference>
<protein>
    <recommendedName>
        <fullName evidence="18">Very long-chain specific acyl-CoA dehydrogenase, mitochondrial</fullName>
        <ecNumber evidence="17">1.3.8.9</ecNumber>
    </recommendedName>
</protein>
<comment type="catalytic activity">
    <reaction evidence="24">
        <text>tetradecanoyl-CoA + oxidized [electron-transfer flavoprotein] + H(+) = (2E)-tetradecenoyl-CoA + reduced [electron-transfer flavoprotein]</text>
        <dbReference type="Rhea" id="RHEA:47316"/>
        <dbReference type="Rhea" id="RHEA-COMP:10685"/>
        <dbReference type="Rhea" id="RHEA-COMP:10686"/>
        <dbReference type="ChEBI" id="CHEBI:15378"/>
        <dbReference type="ChEBI" id="CHEBI:57385"/>
        <dbReference type="ChEBI" id="CHEBI:57692"/>
        <dbReference type="ChEBI" id="CHEBI:58307"/>
        <dbReference type="ChEBI" id="CHEBI:61405"/>
    </reaction>
    <physiologicalReaction direction="left-to-right" evidence="24">
        <dbReference type="Rhea" id="RHEA:47317"/>
    </physiologicalReaction>
</comment>
<dbReference type="InterPro" id="IPR037069">
    <property type="entry name" value="AcylCoA_DH/ox_N_sf"/>
</dbReference>
<dbReference type="GO" id="GO:0000062">
    <property type="term" value="F:fatty-acyl-CoA binding"/>
    <property type="evidence" value="ECO:0000318"/>
    <property type="project" value="GO_Central"/>
</dbReference>
<comment type="subunit">
    <text evidence="20">Homodimer. Homodimerizes after import into the mitochondrion.</text>
</comment>
<evidence type="ECO:0000259" key="32">
    <source>
        <dbReference type="Pfam" id="PF21343"/>
    </source>
</evidence>
<dbReference type="FunFam" id="1.20.140.10:FF:000008">
    <property type="entry name" value="acyl-CoA dehydrogenase family member 9, mitochondrial"/>
    <property type="match status" value="1"/>
</dbReference>
<evidence type="ECO:0000256" key="6">
    <source>
        <dbReference type="ARBA" id="ARBA00022630"/>
    </source>
</evidence>
<dbReference type="PROSITE" id="PS00072">
    <property type="entry name" value="ACYL_COA_DH_1"/>
    <property type="match status" value="1"/>
</dbReference>
<evidence type="ECO:0000256" key="2">
    <source>
        <dbReference type="ARBA" id="ARBA00004637"/>
    </source>
</evidence>
<keyword evidence="12" id="KW-0007">Acetylation</keyword>
<dbReference type="Gene3D" id="1.10.540.10">
    <property type="entry name" value="Acyl-CoA dehydrogenase/oxidase, N-terminal domain"/>
    <property type="match status" value="1"/>
</dbReference>
<dbReference type="PANTHER" id="PTHR43884:SF11">
    <property type="entry name" value="VERY LONG-CHAIN SPECIFIC ACYL-COA DEHYDROGENASE, MITOCHONDRIAL"/>
    <property type="match status" value="1"/>
</dbReference>
<dbReference type="InterPro" id="IPR006091">
    <property type="entry name" value="Acyl-CoA_Oxase/DH_mid-dom"/>
</dbReference>
<evidence type="ECO:0000256" key="27">
    <source>
        <dbReference type="ARBA" id="ARBA00049224"/>
    </source>
</evidence>
<evidence type="ECO:0000256" key="21">
    <source>
        <dbReference type="ARBA" id="ARBA00047893"/>
    </source>
</evidence>
<proteinExistence type="inferred from homology"/>
<evidence type="ECO:0000256" key="13">
    <source>
        <dbReference type="ARBA" id="ARBA00023002"/>
    </source>
</evidence>
<evidence type="ECO:0000256" key="7">
    <source>
        <dbReference type="ARBA" id="ARBA00022792"/>
    </source>
</evidence>
<evidence type="ECO:0000256" key="28">
    <source>
        <dbReference type="RuleBase" id="RU362125"/>
    </source>
</evidence>
<evidence type="ECO:0000256" key="12">
    <source>
        <dbReference type="ARBA" id="ARBA00022990"/>
    </source>
</evidence>
<evidence type="ECO:0000259" key="31">
    <source>
        <dbReference type="Pfam" id="PF02771"/>
    </source>
</evidence>
<comment type="catalytic activity">
    <reaction evidence="25">
        <text>a very-long-chain 2,3-saturated fatty acyl-CoA + oxidized [electron-transfer flavoprotein] + H(+) = a very-long-chain (2E)-enoyl-CoA + reduced [electron-transfer flavoprotein]</text>
        <dbReference type="Rhea" id="RHEA:19181"/>
        <dbReference type="Rhea" id="RHEA-COMP:10685"/>
        <dbReference type="Rhea" id="RHEA-COMP:10686"/>
        <dbReference type="ChEBI" id="CHEBI:15378"/>
        <dbReference type="ChEBI" id="CHEBI:57692"/>
        <dbReference type="ChEBI" id="CHEBI:58307"/>
        <dbReference type="ChEBI" id="CHEBI:83724"/>
        <dbReference type="ChEBI" id="CHEBI:83728"/>
        <dbReference type="EC" id="1.3.8.9"/>
    </reaction>
    <physiologicalReaction direction="left-to-right" evidence="25">
        <dbReference type="Rhea" id="RHEA:19182"/>
    </physiologicalReaction>
</comment>
<dbReference type="EC" id="1.3.8.9" evidence="17"/>
<dbReference type="Pfam" id="PF21343">
    <property type="entry name" value="ACAD9-ACADV_C"/>
    <property type="match status" value="1"/>
</dbReference>
<dbReference type="GO" id="GO:0017099">
    <property type="term" value="F:very-long-chain fatty acyl-CoA dehydrogenase activity"/>
    <property type="evidence" value="ECO:0000318"/>
    <property type="project" value="GO_Central"/>
</dbReference>
<evidence type="ECO:0000256" key="23">
    <source>
        <dbReference type="ARBA" id="ARBA00048086"/>
    </source>
</evidence>
<dbReference type="HOGENOM" id="CLU_018204_11_2_1"/>
<keyword evidence="15" id="KW-0496">Mitochondrion</keyword>
<dbReference type="RefSeq" id="XP_002111853.1">
    <property type="nucleotide sequence ID" value="XM_002111817.1"/>
</dbReference>
<evidence type="ECO:0000256" key="25">
    <source>
        <dbReference type="ARBA" id="ARBA00049050"/>
    </source>
</evidence>
<comment type="subcellular location">
    <subcellularLocation>
        <location evidence="2">Mitochondrion inner membrane</location>
        <topology evidence="2">Peripheral membrane protein</topology>
    </subcellularLocation>
</comment>
<feature type="domain" description="Acyl-CoA oxidase/dehydrogenase middle" evidence="30">
    <location>
        <begin position="163"/>
        <end position="265"/>
    </location>
</feature>
<comment type="catalytic activity">
    <reaction evidence="21">
        <text>dodecanoyl-CoA + oxidized [electron-transfer flavoprotein] + H(+) = (2E)-dodecenoyl-CoA + reduced [electron-transfer flavoprotein]</text>
        <dbReference type="Rhea" id="RHEA:47296"/>
        <dbReference type="Rhea" id="RHEA-COMP:10685"/>
        <dbReference type="Rhea" id="RHEA-COMP:10686"/>
        <dbReference type="ChEBI" id="CHEBI:15378"/>
        <dbReference type="ChEBI" id="CHEBI:57330"/>
        <dbReference type="ChEBI" id="CHEBI:57375"/>
        <dbReference type="ChEBI" id="CHEBI:57692"/>
        <dbReference type="ChEBI" id="CHEBI:58307"/>
    </reaction>
    <physiologicalReaction direction="left-to-right" evidence="21">
        <dbReference type="Rhea" id="RHEA:47297"/>
    </physiologicalReaction>
</comment>
<dbReference type="Pfam" id="PF02771">
    <property type="entry name" value="Acyl-CoA_dh_N"/>
    <property type="match status" value="1"/>
</dbReference>
<evidence type="ECO:0000256" key="14">
    <source>
        <dbReference type="ARBA" id="ARBA00023098"/>
    </source>
</evidence>
<evidence type="ECO:0000256" key="11">
    <source>
        <dbReference type="ARBA" id="ARBA00022946"/>
    </source>
</evidence>
<dbReference type="InParanoid" id="B3RUI6"/>
<dbReference type="FunFam" id="1.20.140.10:FF:000017">
    <property type="entry name" value="very long-chain specific acyl-CoA dehydrogenase, mitochondrial"/>
    <property type="match status" value="1"/>
</dbReference>
<sequence length="604" mass="67073">MTINRVRLLSEQPSSNRDRDDSFALGLYCGKVNTPQLFPYPDALDDESKDTVKLMIDPFEKYFREVHDASQCDLDEKLPKKSIEVLKELGALGMLAPQEYGGMQLKRTQYARITEIIGSFDASISVFLGGHQAIGYKGIVLFGNEQQKQKYLPSLVTGEKIAAFCLTEPSAGSDANSILSKAVLDDDGKHYILNGSKIWISNGGIADVMTVFAQVPFKKDDSDQQSQAVTAFIVERDFGGVTSGPPEKKMGVRSSNTAAVYFDNVKIPVENVIGKVGEGFKVAMHILNEGRYAMGAAMTGAMRMFTAKTIEHANNRVQFGQHLIQYQSIQEKIAQMGLSHYAVESVTYAVSNNMDRGIKEFQVEAAISKIFGSESAWNVCDECIQILAGMGFMRENQVERFMRDIRICRIFEGTNDILRLFIALNGIQYAGKNMKELQKALQQPISNLGTLWDQGVKRSKRLIGIADSQALLEVTAPELSDCAKMITQRVEEFGATIEKLLLKHGRDIIDQQFILNRIANATIDIYSMAAVLSRASKAISSKLPTADHERLLASTFIEEGCDRVEQNLAEAITKRSLDRFDAYSSIAKEVRENEGIATTRPLRF</sequence>
<dbReference type="Gene3D" id="1.20.140.10">
    <property type="entry name" value="Butyryl-CoA Dehydrogenase, subunit A, domain 3"/>
    <property type="match status" value="2"/>
</dbReference>
<evidence type="ECO:0000256" key="26">
    <source>
        <dbReference type="ARBA" id="ARBA00049140"/>
    </source>
</evidence>
<comment type="catalytic activity">
    <reaction evidence="26">
        <text>eicosanoyl-CoA + oxidized [electron-transfer flavoprotein] + H(+) = (2E)-eicosenoyl-CoA + reduced [electron-transfer flavoprotein]</text>
        <dbReference type="Rhea" id="RHEA:47236"/>
        <dbReference type="Rhea" id="RHEA-COMP:10685"/>
        <dbReference type="Rhea" id="RHEA-COMP:10686"/>
        <dbReference type="ChEBI" id="CHEBI:15378"/>
        <dbReference type="ChEBI" id="CHEBI:57380"/>
        <dbReference type="ChEBI" id="CHEBI:57692"/>
        <dbReference type="ChEBI" id="CHEBI:58307"/>
        <dbReference type="ChEBI" id="CHEBI:74691"/>
    </reaction>
    <physiologicalReaction direction="left-to-right" evidence="26">
        <dbReference type="Rhea" id="RHEA:47237"/>
    </physiologicalReaction>
</comment>
<evidence type="ECO:0000256" key="10">
    <source>
        <dbReference type="ARBA" id="ARBA00022832"/>
    </source>
</evidence>
<reference evidence="33 34" key="1">
    <citation type="journal article" date="2008" name="Nature">
        <title>The Trichoplax genome and the nature of placozoans.</title>
        <authorList>
            <person name="Srivastava M."/>
            <person name="Begovic E."/>
            <person name="Chapman J."/>
            <person name="Putnam N.H."/>
            <person name="Hellsten U."/>
            <person name="Kawashima T."/>
            <person name="Kuo A."/>
            <person name="Mitros T."/>
            <person name="Salamov A."/>
            <person name="Carpenter M.L."/>
            <person name="Signorovitch A.Y."/>
            <person name="Moreno M.A."/>
            <person name="Kamm K."/>
            <person name="Grimwood J."/>
            <person name="Schmutz J."/>
            <person name="Shapiro H."/>
            <person name="Grigoriev I.V."/>
            <person name="Buss L.W."/>
            <person name="Schierwater B."/>
            <person name="Dellaporta S.L."/>
            <person name="Rokhsar D.S."/>
        </authorList>
    </citation>
    <scope>NUCLEOTIDE SEQUENCE [LARGE SCALE GENOMIC DNA]</scope>
    <source>
        <strain evidence="33 34">Grell-BS-1999</strain>
    </source>
</reference>
<comment type="pathway">
    <text evidence="3">Lipid metabolism; mitochondrial fatty acid beta-oxidation.</text>
</comment>
<evidence type="ECO:0000256" key="24">
    <source>
        <dbReference type="ARBA" id="ARBA00049038"/>
    </source>
</evidence>
<dbReference type="FunFam" id="1.10.540.10:FF:000001">
    <property type="entry name" value="Very long-chain-specific acyl-CoA dehydrogenase, mitochondrial"/>
    <property type="match status" value="1"/>
</dbReference>
<dbReference type="GO" id="GO:0005743">
    <property type="term" value="C:mitochondrial inner membrane"/>
    <property type="evidence" value="ECO:0007669"/>
    <property type="project" value="UniProtKB-SubCell"/>
</dbReference>
<feature type="domain" description="Acyl-CoA dehydrogenase/oxidase N-terminal" evidence="31">
    <location>
        <begin position="66"/>
        <end position="159"/>
    </location>
</feature>
<comment type="catalytic activity">
    <reaction evidence="27">
        <text>octadecanoyl-CoA + oxidized [electron-transfer flavoprotein] + H(+) = (2E)-octadecenoyl-CoA + reduced [electron-transfer flavoprotein]</text>
        <dbReference type="Rhea" id="RHEA:47240"/>
        <dbReference type="Rhea" id="RHEA-COMP:10685"/>
        <dbReference type="Rhea" id="RHEA-COMP:10686"/>
        <dbReference type="ChEBI" id="CHEBI:15378"/>
        <dbReference type="ChEBI" id="CHEBI:57394"/>
        <dbReference type="ChEBI" id="CHEBI:57692"/>
        <dbReference type="ChEBI" id="CHEBI:58307"/>
        <dbReference type="ChEBI" id="CHEBI:71412"/>
    </reaction>
    <physiologicalReaction direction="left-to-right" evidence="27">
        <dbReference type="Rhea" id="RHEA:47241"/>
    </physiologicalReaction>
</comment>
<feature type="domain" description="Acyl-CoA dehydrogenase/oxidase C-terminal" evidence="29">
    <location>
        <begin position="277"/>
        <end position="423"/>
    </location>
</feature>
<keyword evidence="11" id="KW-0809">Transit peptide</keyword>
<evidence type="ECO:0000313" key="34">
    <source>
        <dbReference type="Proteomes" id="UP000009022"/>
    </source>
</evidence>
<evidence type="ECO:0000256" key="3">
    <source>
        <dbReference type="ARBA" id="ARBA00005198"/>
    </source>
</evidence>
<dbReference type="Pfam" id="PF00441">
    <property type="entry name" value="Acyl-CoA_dh_1"/>
    <property type="match status" value="1"/>
</dbReference>
<dbReference type="InterPro" id="IPR009075">
    <property type="entry name" value="AcylCo_DH/oxidase_C"/>
</dbReference>
<comment type="catalytic activity">
    <reaction evidence="22">
        <text>oxidized [electron-transfer flavoprotein] + hexadecanoyl-CoA + H(+) = (2E)-hexadecenoyl-CoA + reduced [electron-transfer flavoprotein]</text>
        <dbReference type="Rhea" id="RHEA:43448"/>
        <dbReference type="Rhea" id="RHEA-COMP:10685"/>
        <dbReference type="Rhea" id="RHEA-COMP:10686"/>
        <dbReference type="ChEBI" id="CHEBI:15378"/>
        <dbReference type="ChEBI" id="CHEBI:57379"/>
        <dbReference type="ChEBI" id="CHEBI:57692"/>
        <dbReference type="ChEBI" id="CHEBI:58307"/>
        <dbReference type="ChEBI" id="CHEBI:61526"/>
    </reaction>
    <physiologicalReaction direction="left-to-right" evidence="22">
        <dbReference type="Rhea" id="RHEA:43449"/>
    </physiologicalReaction>
</comment>
<evidence type="ECO:0000256" key="20">
    <source>
        <dbReference type="ARBA" id="ARBA00046812"/>
    </source>
</evidence>
<evidence type="ECO:0000256" key="9">
    <source>
        <dbReference type="ARBA" id="ARBA00022827"/>
    </source>
</evidence>
<name>B3RUI6_TRIAD</name>
<dbReference type="InterPro" id="IPR006089">
    <property type="entry name" value="Acyl-CoA_DH_CS"/>
</dbReference>
<dbReference type="InterPro" id="IPR013786">
    <property type="entry name" value="AcylCoA_DH/ox_N"/>
</dbReference>
<dbReference type="Pfam" id="PF02770">
    <property type="entry name" value="Acyl-CoA_dh_M"/>
    <property type="match status" value="1"/>
</dbReference>
<accession>B3RUI6</accession>
<dbReference type="GO" id="GO:0006635">
    <property type="term" value="P:fatty acid beta-oxidation"/>
    <property type="evidence" value="ECO:0007669"/>
    <property type="project" value="UniProtKB-ARBA"/>
</dbReference>
<keyword evidence="9 28" id="KW-0274">FAD</keyword>
<evidence type="ECO:0000256" key="17">
    <source>
        <dbReference type="ARBA" id="ARBA00039034"/>
    </source>
</evidence>
<comment type="similarity">
    <text evidence="4 28">Belongs to the acyl-CoA dehydrogenase family.</text>
</comment>
<dbReference type="GeneID" id="6753066"/>
<dbReference type="SUPFAM" id="SSF47203">
    <property type="entry name" value="Acyl-CoA dehydrogenase C-terminal domain-like"/>
    <property type="match status" value="1"/>
</dbReference>
<evidence type="ECO:0000256" key="19">
    <source>
        <dbReference type="ARBA" id="ARBA00045422"/>
    </source>
</evidence>
<keyword evidence="34" id="KW-1185">Reference proteome</keyword>
<dbReference type="GO" id="GO:0050660">
    <property type="term" value="F:flavin adenine dinucleotide binding"/>
    <property type="evidence" value="ECO:0007669"/>
    <property type="project" value="InterPro"/>
</dbReference>
<dbReference type="KEGG" id="tad:TRIADDRAFT_23854"/>
<keyword evidence="14" id="KW-0443">Lipid metabolism</keyword>
<dbReference type="CTD" id="6753066"/>
<dbReference type="InterPro" id="IPR036250">
    <property type="entry name" value="AcylCo_DH-like_C"/>
</dbReference>
<evidence type="ECO:0000313" key="33">
    <source>
        <dbReference type="EMBL" id="EDV25820.1"/>
    </source>
</evidence>
<keyword evidence="16" id="KW-0472">Membrane</keyword>
<feature type="domain" description="ACAD9/ACADV-like C-terminal" evidence="32">
    <location>
        <begin position="477"/>
        <end position="595"/>
    </location>
</feature>
<keyword evidence="7" id="KW-0999">Mitochondrion inner membrane</keyword>
<evidence type="ECO:0000259" key="30">
    <source>
        <dbReference type="Pfam" id="PF02770"/>
    </source>
</evidence>
<dbReference type="InterPro" id="IPR049448">
    <property type="entry name" value="ACAD9/ACADV-like_C"/>
</dbReference>
<dbReference type="OMA" id="KIATMAM"/>
<keyword evidence="6 28" id="KW-0285">Flavoprotein</keyword>
<gene>
    <name evidence="33" type="ORF">TRIADDRAFT_23854</name>
</gene>
<evidence type="ECO:0000256" key="16">
    <source>
        <dbReference type="ARBA" id="ARBA00023136"/>
    </source>
</evidence>
<dbReference type="OrthoDB" id="2588832at2759"/>
<evidence type="ECO:0000256" key="5">
    <source>
        <dbReference type="ARBA" id="ARBA00022553"/>
    </source>
</evidence>
<evidence type="ECO:0000256" key="22">
    <source>
        <dbReference type="ARBA" id="ARBA00047916"/>
    </source>
</evidence>
<dbReference type="Proteomes" id="UP000009022">
    <property type="component" value="Unassembled WGS sequence"/>
</dbReference>
<dbReference type="InterPro" id="IPR009100">
    <property type="entry name" value="AcylCoA_DH/oxidase_NM_dom_sf"/>
</dbReference>
<evidence type="ECO:0000256" key="15">
    <source>
        <dbReference type="ARBA" id="ARBA00023128"/>
    </source>
</evidence>
<dbReference type="EMBL" id="DS985244">
    <property type="protein sequence ID" value="EDV25820.1"/>
    <property type="molecule type" value="Genomic_DNA"/>
</dbReference>
<comment type="cofactor">
    <cofactor evidence="1 28">
        <name>FAD</name>
        <dbReference type="ChEBI" id="CHEBI:57692"/>
    </cofactor>
</comment>